<evidence type="ECO:0000256" key="2">
    <source>
        <dbReference type="ARBA" id="ARBA00004777"/>
    </source>
</evidence>
<evidence type="ECO:0000256" key="1">
    <source>
        <dbReference type="ARBA" id="ARBA00001974"/>
    </source>
</evidence>
<keyword evidence="4 8" id="KW-0285">Flavoprotein</keyword>
<protein>
    <recommendedName>
        <fullName evidence="8">Methylenetetrahydrofolate reductase</fullName>
    </recommendedName>
</protein>
<accession>A0ABW7QCE4</accession>
<dbReference type="GO" id="GO:0004489">
    <property type="term" value="F:methylenetetrahydrofolate reductase [NAD(P)H] activity"/>
    <property type="evidence" value="ECO:0007669"/>
    <property type="project" value="UniProtKB-EC"/>
</dbReference>
<dbReference type="Proteomes" id="UP001610861">
    <property type="component" value="Unassembled WGS sequence"/>
</dbReference>
<evidence type="ECO:0000256" key="3">
    <source>
        <dbReference type="ARBA" id="ARBA00006743"/>
    </source>
</evidence>
<dbReference type="SUPFAM" id="SSF51730">
    <property type="entry name" value="FAD-linked oxidoreductase"/>
    <property type="match status" value="1"/>
</dbReference>
<evidence type="ECO:0000313" key="10">
    <source>
        <dbReference type="Proteomes" id="UP001610861"/>
    </source>
</evidence>
<proteinExistence type="inferred from homology"/>
<dbReference type="EMBL" id="JBIQWL010000010">
    <property type="protein sequence ID" value="MFH8252550.1"/>
    <property type="molecule type" value="Genomic_DNA"/>
</dbReference>
<evidence type="ECO:0000313" key="9">
    <source>
        <dbReference type="EMBL" id="MFH8252550.1"/>
    </source>
</evidence>
<organism evidence="9 10">
    <name type="scientific">Microbacterium alkaliflavum</name>
    <dbReference type="NCBI Taxonomy" id="3248839"/>
    <lineage>
        <taxon>Bacteria</taxon>
        <taxon>Bacillati</taxon>
        <taxon>Actinomycetota</taxon>
        <taxon>Actinomycetes</taxon>
        <taxon>Micrococcales</taxon>
        <taxon>Microbacteriaceae</taxon>
        <taxon>Microbacterium</taxon>
    </lineage>
</organism>
<keyword evidence="6 8" id="KW-0560">Oxidoreductase</keyword>
<comment type="caution">
    <text evidence="9">The sequence shown here is derived from an EMBL/GenBank/DDBJ whole genome shotgun (WGS) entry which is preliminary data.</text>
</comment>
<evidence type="ECO:0000256" key="7">
    <source>
        <dbReference type="ARBA" id="ARBA00048628"/>
    </source>
</evidence>
<name>A0ABW7QCE4_9MICO</name>
<dbReference type="Pfam" id="PF02219">
    <property type="entry name" value="MTHFR"/>
    <property type="match status" value="1"/>
</dbReference>
<evidence type="ECO:0000256" key="6">
    <source>
        <dbReference type="ARBA" id="ARBA00023002"/>
    </source>
</evidence>
<gene>
    <name evidence="9" type="ORF">ACH3VR_19440</name>
</gene>
<keyword evidence="10" id="KW-1185">Reference proteome</keyword>
<dbReference type="InterPro" id="IPR003171">
    <property type="entry name" value="Mehydrof_redctse-like"/>
</dbReference>
<comment type="catalytic activity">
    <reaction evidence="7">
        <text>(6S)-5-methyl-5,6,7,8-tetrahydrofolate + NAD(+) = (6R)-5,10-methylene-5,6,7,8-tetrahydrofolate + NADH + H(+)</text>
        <dbReference type="Rhea" id="RHEA:19821"/>
        <dbReference type="ChEBI" id="CHEBI:15378"/>
        <dbReference type="ChEBI" id="CHEBI:15636"/>
        <dbReference type="ChEBI" id="CHEBI:18608"/>
        <dbReference type="ChEBI" id="CHEBI:57540"/>
        <dbReference type="ChEBI" id="CHEBI:57945"/>
        <dbReference type="EC" id="1.5.1.54"/>
    </reaction>
    <physiologicalReaction direction="right-to-left" evidence="7">
        <dbReference type="Rhea" id="RHEA:19823"/>
    </physiologicalReaction>
</comment>
<dbReference type="RefSeq" id="WP_397557981.1">
    <property type="nucleotide sequence ID" value="NZ_JBIQWL010000010.1"/>
</dbReference>
<keyword evidence="5 8" id="KW-0274">FAD</keyword>
<comment type="cofactor">
    <cofactor evidence="1 8">
        <name>FAD</name>
        <dbReference type="ChEBI" id="CHEBI:57692"/>
    </cofactor>
</comment>
<dbReference type="PANTHER" id="PTHR45754">
    <property type="entry name" value="METHYLENETETRAHYDROFOLATE REDUCTASE"/>
    <property type="match status" value="1"/>
</dbReference>
<reference evidence="9 10" key="1">
    <citation type="submission" date="2024-09" db="EMBL/GenBank/DDBJ databases">
        <authorList>
            <person name="Pan X."/>
        </authorList>
    </citation>
    <scope>NUCLEOTIDE SEQUENCE [LARGE SCALE GENOMIC DNA]</scope>
    <source>
        <strain evidence="9 10">B2969</strain>
    </source>
</reference>
<evidence type="ECO:0000256" key="8">
    <source>
        <dbReference type="RuleBase" id="RU003862"/>
    </source>
</evidence>
<dbReference type="PANTHER" id="PTHR45754:SF3">
    <property type="entry name" value="METHYLENETETRAHYDROFOLATE REDUCTASE (NADPH)"/>
    <property type="match status" value="1"/>
</dbReference>
<comment type="pathway">
    <text evidence="2 8">One-carbon metabolism; tetrahydrofolate interconversion.</text>
</comment>
<dbReference type="InterPro" id="IPR029041">
    <property type="entry name" value="FAD-linked_oxidoreductase-like"/>
</dbReference>
<sequence length="251" mass="26193">MLKPDRVEVIPTEGIVGRAVDALAPGTTVTVTALPGYDVEATVRTALKLAEAGMRAVPHVAASRIGTAARLADMLARFDDSPVDSLFVIGGDGDAAATEFGDGSGLLRVIRERSGDRFSLGVAAYPEGHPAFDRARGLEILAAKAPLADFAVTQLCFDAWEIVRFAADVPLPLWIGVPAPVGLAKLLSIAMRIGVGPSLSFARKGANRRLLGGFDAARLRAEIVRGLGEAAVPAEGFHVYSFNALPPASRG</sequence>
<evidence type="ECO:0000256" key="4">
    <source>
        <dbReference type="ARBA" id="ARBA00022630"/>
    </source>
</evidence>
<evidence type="ECO:0000256" key="5">
    <source>
        <dbReference type="ARBA" id="ARBA00022827"/>
    </source>
</evidence>
<comment type="similarity">
    <text evidence="3 8">Belongs to the methylenetetrahydrofolate reductase family.</text>
</comment>
<dbReference type="Gene3D" id="3.20.20.220">
    <property type="match status" value="1"/>
</dbReference>